<dbReference type="PROSITE" id="PS50293">
    <property type="entry name" value="TPR_REGION"/>
    <property type="match status" value="2"/>
</dbReference>
<reference evidence="6 7" key="1">
    <citation type="submission" date="2023-10" db="EMBL/GenBank/DDBJ databases">
        <title>Two novel species belonging to the OM43/NOR5 clade.</title>
        <authorList>
            <person name="Park M."/>
        </authorList>
    </citation>
    <scope>NUCLEOTIDE SEQUENCE [LARGE SCALE GENOMIC DNA]</scope>
    <source>
        <strain evidence="6 7">IMCC45268</strain>
    </source>
</reference>
<feature type="repeat" description="TPR" evidence="3">
    <location>
        <begin position="161"/>
        <end position="194"/>
    </location>
</feature>
<evidence type="ECO:0000313" key="6">
    <source>
        <dbReference type="EMBL" id="WOJ97223.1"/>
    </source>
</evidence>
<protein>
    <submittedName>
        <fullName evidence="6">Tetratricopeptide repeat protein</fullName>
    </submittedName>
</protein>
<dbReference type="PROSITE" id="PS50005">
    <property type="entry name" value="TPR"/>
    <property type="match status" value="5"/>
</dbReference>
<dbReference type="InterPro" id="IPR013216">
    <property type="entry name" value="Methyltransf_11"/>
</dbReference>
<dbReference type="InterPro" id="IPR011990">
    <property type="entry name" value="TPR-like_helical_dom_sf"/>
</dbReference>
<dbReference type="Pfam" id="PF08241">
    <property type="entry name" value="Methyltransf_11"/>
    <property type="match status" value="1"/>
</dbReference>
<dbReference type="InterPro" id="IPR005158">
    <property type="entry name" value="BTAD"/>
</dbReference>
<evidence type="ECO:0000256" key="1">
    <source>
        <dbReference type="ARBA" id="ARBA00022737"/>
    </source>
</evidence>
<dbReference type="Gene3D" id="3.40.50.150">
    <property type="entry name" value="Vaccinia Virus protein VP39"/>
    <property type="match status" value="1"/>
</dbReference>
<feature type="repeat" description="TPR" evidence="3">
    <location>
        <begin position="93"/>
        <end position="126"/>
    </location>
</feature>
<evidence type="ECO:0000256" key="2">
    <source>
        <dbReference type="ARBA" id="ARBA00022803"/>
    </source>
</evidence>
<dbReference type="RefSeq" id="WP_407327941.1">
    <property type="nucleotide sequence ID" value="NZ_CP136865.1"/>
</dbReference>
<name>A0ABZ0IEV8_9GAMM</name>
<dbReference type="SUPFAM" id="SSF48452">
    <property type="entry name" value="TPR-like"/>
    <property type="match status" value="1"/>
</dbReference>
<sequence>MARQLTSAEAMGLAAQHEKTGNIDEAKRLYAQVLSVEPGNKKAKKALKALRGNSKAPLSAADFERVARLVNAGKLDAARADINKLCRQHPEQPALHNLRGVVLSRLSEPEHAVEAYKAALTLEPTFSEALNNLATAFTDLKQYKEALGCYQQLVNSGTADAEVYANLARALRGAGQQENALEALRRALKLNPLYTDAFNDIGNLLNDLGKHEDAVKAYESALNLEPRHQKALLNLAQSHSAMNQPLSALELYQESLQVAPEDERAIRGVANTLLALGRDDEAVQHLEHLLKLLPGDKSTQHLIAAATGKQLTRGDAAYARAVFEVYAANFEKHLTESLEYSVPDKIPSLLEALDSEDAWYKNALDLGCGTGLVGLQIRSYCEQLTGVDVAPAMLEKATEKAVYDELLLGDVSTILCDSEESYDLILCADVLIYIGALEEVFAEVAKHSNPGVRFVLSTEMLEGSDLKLQRSGRFAHSSDYVIRCADNVGMSLVHQEAIPLRKERGEWLPGELFVFTV</sequence>
<dbReference type="InterPro" id="IPR051685">
    <property type="entry name" value="Ycf3/AcsC/BcsC/TPR_MFPF"/>
</dbReference>
<dbReference type="EMBL" id="CP136865">
    <property type="protein sequence ID" value="WOJ97223.1"/>
    <property type="molecule type" value="Genomic_DNA"/>
</dbReference>
<feature type="repeat" description="TPR" evidence="3">
    <location>
        <begin position="229"/>
        <end position="262"/>
    </location>
</feature>
<dbReference type="SMART" id="SM00028">
    <property type="entry name" value="TPR"/>
    <property type="match status" value="7"/>
</dbReference>
<keyword evidence="2 3" id="KW-0802">TPR repeat</keyword>
<dbReference type="InterPro" id="IPR019734">
    <property type="entry name" value="TPR_rpt"/>
</dbReference>
<dbReference type="Pfam" id="PF03704">
    <property type="entry name" value="BTAD"/>
    <property type="match status" value="1"/>
</dbReference>
<evidence type="ECO:0000259" key="5">
    <source>
        <dbReference type="Pfam" id="PF08241"/>
    </source>
</evidence>
<proteinExistence type="predicted"/>
<dbReference type="Gene3D" id="1.25.40.10">
    <property type="entry name" value="Tetratricopeptide repeat domain"/>
    <property type="match status" value="1"/>
</dbReference>
<feature type="domain" description="Bacterial transcriptional activator" evidence="4">
    <location>
        <begin position="62"/>
        <end position="188"/>
    </location>
</feature>
<dbReference type="CDD" id="cd02440">
    <property type="entry name" value="AdoMet_MTases"/>
    <property type="match status" value="1"/>
</dbReference>
<feature type="repeat" description="TPR" evidence="3">
    <location>
        <begin position="7"/>
        <end position="40"/>
    </location>
</feature>
<dbReference type="PANTHER" id="PTHR44943:SF8">
    <property type="entry name" value="TPR REPEAT-CONTAINING PROTEIN MJ0263"/>
    <property type="match status" value="1"/>
</dbReference>
<dbReference type="SUPFAM" id="SSF53335">
    <property type="entry name" value="S-adenosyl-L-methionine-dependent methyltransferases"/>
    <property type="match status" value="1"/>
</dbReference>
<evidence type="ECO:0000313" key="7">
    <source>
        <dbReference type="Proteomes" id="UP001626549"/>
    </source>
</evidence>
<keyword evidence="1" id="KW-0677">Repeat</keyword>
<gene>
    <name evidence="6" type="ORF">R0137_01290</name>
</gene>
<accession>A0ABZ0IEV8</accession>
<dbReference type="Pfam" id="PF13424">
    <property type="entry name" value="TPR_12"/>
    <property type="match status" value="1"/>
</dbReference>
<feature type="domain" description="Methyltransferase type 11" evidence="5">
    <location>
        <begin position="364"/>
        <end position="455"/>
    </location>
</feature>
<dbReference type="InterPro" id="IPR029063">
    <property type="entry name" value="SAM-dependent_MTases_sf"/>
</dbReference>
<dbReference type="PANTHER" id="PTHR44943">
    <property type="entry name" value="CELLULOSE SYNTHASE OPERON PROTEIN C"/>
    <property type="match status" value="1"/>
</dbReference>
<evidence type="ECO:0000259" key="4">
    <source>
        <dbReference type="Pfam" id="PF03704"/>
    </source>
</evidence>
<organism evidence="6 7">
    <name type="scientific">Congregibacter brevis</name>
    <dbReference type="NCBI Taxonomy" id="3081201"/>
    <lineage>
        <taxon>Bacteria</taxon>
        <taxon>Pseudomonadati</taxon>
        <taxon>Pseudomonadota</taxon>
        <taxon>Gammaproteobacteria</taxon>
        <taxon>Cellvibrionales</taxon>
        <taxon>Halieaceae</taxon>
        <taxon>Congregibacter</taxon>
    </lineage>
</organism>
<keyword evidence="7" id="KW-1185">Reference proteome</keyword>
<dbReference type="Proteomes" id="UP001626549">
    <property type="component" value="Chromosome"/>
</dbReference>
<feature type="repeat" description="TPR" evidence="3">
    <location>
        <begin position="195"/>
        <end position="228"/>
    </location>
</feature>
<evidence type="ECO:0000256" key="3">
    <source>
        <dbReference type="PROSITE-ProRule" id="PRU00339"/>
    </source>
</evidence>